<proteinExistence type="predicted"/>
<reference evidence="2 3" key="1">
    <citation type="submission" date="2020-11" db="EMBL/GenBank/DDBJ databases">
        <title>Kefir isolates.</title>
        <authorList>
            <person name="Marcisauskas S."/>
            <person name="Kim Y."/>
            <person name="Blasche S."/>
        </authorList>
    </citation>
    <scope>NUCLEOTIDE SEQUENCE [LARGE SCALE GENOMIC DNA]</scope>
    <source>
        <strain evidence="2 3">KR</strain>
    </source>
</reference>
<feature type="compositionally biased region" description="Low complexity" evidence="1">
    <location>
        <begin position="586"/>
        <end position="603"/>
    </location>
</feature>
<feature type="region of interest" description="Disordered" evidence="1">
    <location>
        <begin position="309"/>
        <end position="388"/>
    </location>
</feature>
<dbReference type="EMBL" id="PUHQ01000012">
    <property type="protein sequence ID" value="KAG0664820.1"/>
    <property type="molecule type" value="Genomic_DNA"/>
</dbReference>
<accession>A0A9P7B913</accession>
<feature type="compositionally biased region" description="Low complexity" evidence="1">
    <location>
        <begin position="485"/>
        <end position="522"/>
    </location>
</feature>
<gene>
    <name evidence="2" type="ORF">C6P46_000957</name>
</gene>
<evidence type="ECO:0000256" key="1">
    <source>
        <dbReference type="SAM" id="MobiDB-lite"/>
    </source>
</evidence>
<dbReference type="AlphaFoldDB" id="A0A9P7B913"/>
<keyword evidence="3" id="KW-1185">Reference proteome</keyword>
<feature type="region of interest" description="Disordered" evidence="1">
    <location>
        <begin position="427"/>
        <end position="532"/>
    </location>
</feature>
<dbReference type="Proteomes" id="UP000777482">
    <property type="component" value="Unassembled WGS sequence"/>
</dbReference>
<feature type="region of interest" description="Disordered" evidence="1">
    <location>
        <begin position="554"/>
        <end position="603"/>
    </location>
</feature>
<name>A0A9P7B913_RHOMI</name>
<evidence type="ECO:0000313" key="2">
    <source>
        <dbReference type="EMBL" id="KAG0664820.1"/>
    </source>
</evidence>
<organism evidence="2 3">
    <name type="scientific">Rhodotorula mucilaginosa</name>
    <name type="common">Yeast</name>
    <name type="synonym">Rhodotorula rubra</name>
    <dbReference type="NCBI Taxonomy" id="5537"/>
    <lineage>
        <taxon>Eukaryota</taxon>
        <taxon>Fungi</taxon>
        <taxon>Dikarya</taxon>
        <taxon>Basidiomycota</taxon>
        <taxon>Pucciniomycotina</taxon>
        <taxon>Microbotryomycetes</taxon>
        <taxon>Sporidiobolales</taxon>
        <taxon>Sporidiobolaceae</taxon>
        <taxon>Rhodotorula</taxon>
    </lineage>
</organism>
<sequence length="665" mass="70262">MKCCCGRSLDSPAFFCAAPLSSPALLYTRSRKGVAGFRLLDPVNGRKPLSVALFWAARSRAPSPVIAKFSSAARAADLLVLARTSPPTQATVPCLLDKSRKKKPARNPLRLPPNNNINNNSNVVSHGRGILGRKNSGSSKSSSTRSIATGLVASVASWQAESRTTLSGDTSFDQLLLSDATIKLSFTPDTLRDPAPVTPSISNESNTSNSPSPKRVKPRLPRPRGPLVAIRDETTEESDVSTADESKAALIEVINSVPPWLATPNDTSEPAAIPRPGSRQILLEAKEGARDLASERQINRDLVDFFATAPPPISTSTNARDGSAPSLPHEESKSVPTLQKLVARVTASSTKADKRLTPSSNASRASKGPVSNGGEAGNLPSHSPTAAFLPTSYDRHSLSTHRSNFDDEPYRRIESGFILPAGLIEPYAPGTALPEERSIRASSRPRTGDRRGSALSILRPSSSYGRSEPVENRDSGTYGDGGSAAGATSSPTSTFQTAPHSPRSSQRSRSASTSSLMSSSTFPSPPHTRSPRTQAVLIPPVAVGSALAVESSAAPVTFQHRHRARESVSSSGSERGKQLEVDTGKASARTTVSSTPPSSTETMQTAGLLSPALLLQLRSSMMSAKTRDDCIVLIDEALRKAAPSSGASLAHVAEHLFDTAERGQR</sequence>
<evidence type="ECO:0000313" key="3">
    <source>
        <dbReference type="Proteomes" id="UP000777482"/>
    </source>
</evidence>
<protein>
    <submittedName>
        <fullName evidence="2">Uncharacterized protein</fullName>
    </submittedName>
</protein>
<feature type="region of interest" description="Disordered" evidence="1">
    <location>
        <begin position="187"/>
        <end position="244"/>
    </location>
</feature>
<feature type="compositionally biased region" description="Low complexity" evidence="1">
    <location>
        <begin position="132"/>
        <end position="144"/>
    </location>
</feature>
<feature type="region of interest" description="Disordered" evidence="1">
    <location>
        <begin position="101"/>
        <end position="144"/>
    </location>
</feature>
<feature type="compositionally biased region" description="Low complexity" evidence="1">
    <location>
        <begin position="199"/>
        <end position="213"/>
    </location>
</feature>
<feature type="compositionally biased region" description="Basic and acidic residues" evidence="1">
    <location>
        <begin position="574"/>
        <end position="583"/>
    </location>
</feature>
<dbReference type="OrthoDB" id="2528951at2759"/>
<feature type="compositionally biased region" description="Low complexity" evidence="1">
    <location>
        <begin position="106"/>
        <end position="125"/>
    </location>
</feature>
<comment type="caution">
    <text evidence="2">The sequence shown here is derived from an EMBL/GenBank/DDBJ whole genome shotgun (WGS) entry which is preliminary data.</text>
</comment>